<accession>D5V037</accession>
<gene>
    <name evidence="8" type="ordered locus">Arnit_1995</name>
</gene>
<evidence type="ECO:0000256" key="7">
    <source>
        <dbReference type="RuleBase" id="RU362048"/>
    </source>
</evidence>
<dbReference type="GO" id="GO:0005886">
    <property type="term" value="C:plasma membrane"/>
    <property type="evidence" value="ECO:0007669"/>
    <property type="project" value="UniProtKB-SubCell"/>
</dbReference>
<dbReference type="PANTHER" id="PTHR33508:SF1">
    <property type="entry name" value="UPF0056 MEMBRANE PROTEIN YHCE"/>
    <property type="match status" value="1"/>
</dbReference>
<dbReference type="Proteomes" id="UP000000939">
    <property type="component" value="Chromosome"/>
</dbReference>
<dbReference type="Pfam" id="PF01914">
    <property type="entry name" value="MarC"/>
    <property type="match status" value="1"/>
</dbReference>
<dbReference type="PANTHER" id="PTHR33508">
    <property type="entry name" value="UPF0056 MEMBRANE PROTEIN YHCE"/>
    <property type="match status" value="1"/>
</dbReference>
<dbReference type="eggNOG" id="COG2095">
    <property type="taxonomic scope" value="Bacteria"/>
</dbReference>
<evidence type="ECO:0000256" key="3">
    <source>
        <dbReference type="ARBA" id="ARBA00022475"/>
    </source>
</evidence>
<feature type="transmembrane region" description="Helical" evidence="7">
    <location>
        <begin position="180"/>
        <end position="201"/>
    </location>
</feature>
<dbReference type="HOGENOM" id="CLU_079909_2_1_7"/>
<dbReference type="InterPro" id="IPR002771">
    <property type="entry name" value="Multi_antbiot-R_MarC"/>
</dbReference>
<dbReference type="OrthoDB" id="21094at2"/>
<organism evidence="8 9">
    <name type="scientific">Arcobacter nitrofigilis (strain ATCC 33309 / DSM 7299 / CCUG 15893 / LMG 7604 / NCTC 12251 / CI)</name>
    <name type="common">Campylobacter nitrofigilis</name>
    <dbReference type="NCBI Taxonomy" id="572480"/>
    <lineage>
        <taxon>Bacteria</taxon>
        <taxon>Pseudomonadati</taxon>
        <taxon>Campylobacterota</taxon>
        <taxon>Epsilonproteobacteria</taxon>
        <taxon>Campylobacterales</taxon>
        <taxon>Arcobacteraceae</taxon>
        <taxon>Arcobacter</taxon>
    </lineage>
</organism>
<feature type="transmembrane region" description="Helical" evidence="7">
    <location>
        <begin position="110"/>
        <end position="132"/>
    </location>
</feature>
<protein>
    <recommendedName>
        <fullName evidence="7">UPF0056 inner membrane protein</fullName>
    </recommendedName>
</protein>
<keyword evidence="6 7" id="KW-0472">Membrane</keyword>
<comment type="similarity">
    <text evidence="2 7">Belongs to the UPF0056 (MarC) family.</text>
</comment>
<evidence type="ECO:0000256" key="6">
    <source>
        <dbReference type="ARBA" id="ARBA00023136"/>
    </source>
</evidence>
<comment type="subcellular location">
    <subcellularLocation>
        <location evidence="7">Cell inner membrane</location>
        <topology evidence="7">Multi-pass membrane protein</topology>
    </subcellularLocation>
    <subcellularLocation>
        <location evidence="1">Cell membrane</location>
        <topology evidence="1">Multi-pass membrane protein</topology>
    </subcellularLocation>
</comment>
<name>D5V037_ARCNC</name>
<feature type="transmembrane region" description="Helical" evidence="7">
    <location>
        <begin position="138"/>
        <end position="159"/>
    </location>
</feature>
<evidence type="ECO:0000313" key="9">
    <source>
        <dbReference type="Proteomes" id="UP000000939"/>
    </source>
</evidence>
<feature type="transmembrane region" description="Helical" evidence="7">
    <location>
        <begin position="43"/>
        <end position="62"/>
    </location>
</feature>
<dbReference type="AlphaFoldDB" id="D5V037"/>
<keyword evidence="4 7" id="KW-0812">Transmembrane</keyword>
<evidence type="ECO:0000256" key="5">
    <source>
        <dbReference type="ARBA" id="ARBA00022989"/>
    </source>
</evidence>
<keyword evidence="5 7" id="KW-1133">Transmembrane helix</keyword>
<dbReference type="RefSeq" id="WP_013135794.1">
    <property type="nucleotide sequence ID" value="NC_014166.1"/>
</dbReference>
<dbReference type="NCBIfam" id="TIGR00427">
    <property type="entry name" value="NAAT family transporter"/>
    <property type="match status" value="1"/>
</dbReference>
<keyword evidence="9" id="KW-1185">Reference proteome</keyword>
<feature type="transmembrane region" description="Helical" evidence="7">
    <location>
        <begin position="12"/>
        <end position="31"/>
    </location>
</feature>
<feature type="transmembrane region" description="Helical" evidence="7">
    <location>
        <begin position="68"/>
        <end position="89"/>
    </location>
</feature>
<reference evidence="8 9" key="1">
    <citation type="journal article" date="2010" name="Stand. Genomic Sci.">
        <title>Complete genome sequence of Arcobacter nitrofigilis type strain (CI).</title>
        <authorList>
            <person name="Pati A."/>
            <person name="Gronow S."/>
            <person name="Lapidus A."/>
            <person name="Copeland A."/>
            <person name="Glavina Del Rio T."/>
            <person name="Nolan M."/>
            <person name="Lucas S."/>
            <person name="Tice H."/>
            <person name="Cheng J.F."/>
            <person name="Han C."/>
            <person name="Chertkov O."/>
            <person name="Bruce D."/>
            <person name="Tapia R."/>
            <person name="Goodwin L."/>
            <person name="Pitluck S."/>
            <person name="Liolios K."/>
            <person name="Ivanova N."/>
            <person name="Mavromatis K."/>
            <person name="Chen A."/>
            <person name="Palaniappan K."/>
            <person name="Land M."/>
            <person name="Hauser L."/>
            <person name="Chang Y.J."/>
            <person name="Jeffries C.D."/>
            <person name="Detter J.C."/>
            <person name="Rohde M."/>
            <person name="Goker M."/>
            <person name="Bristow J."/>
            <person name="Eisen J.A."/>
            <person name="Markowitz V."/>
            <person name="Hugenholtz P."/>
            <person name="Klenk H.P."/>
            <person name="Kyrpides N.C."/>
        </authorList>
    </citation>
    <scope>NUCLEOTIDE SEQUENCE [LARGE SCALE GENOMIC DNA]</scope>
    <source>
        <strain evidence="9">ATCC 33309 / DSM 7299 / CCUG 15893 / LMG 7604 / NCTC 12251 / CI</strain>
    </source>
</reference>
<dbReference type="KEGG" id="ant:Arnit_1995"/>
<evidence type="ECO:0000256" key="1">
    <source>
        <dbReference type="ARBA" id="ARBA00004651"/>
    </source>
</evidence>
<dbReference type="STRING" id="572480.Arnit_1995"/>
<proteinExistence type="inferred from homology"/>
<evidence type="ECO:0000256" key="4">
    <source>
        <dbReference type="ARBA" id="ARBA00022692"/>
    </source>
</evidence>
<dbReference type="EMBL" id="CP001999">
    <property type="protein sequence ID" value="ADG93649.1"/>
    <property type="molecule type" value="Genomic_DNA"/>
</dbReference>
<evidence type="ECO:0000313" key="8">
    <source>
        <dbReference type="EMBL" id="ADG93649.1"/>
    </source>
</evidence>
<evidence type="ECO:0000256" key="2">
    <source>
        <dbReference type="ARBA" id="ARBA00009784"/>
    </source>
</evidence>
<sequence precursor="true">MNLEIEHALTVFMAFFAIMNPIANTTVFAALTGNENQATQKMIAKKSLIITFVIIVLFAILGKSIFHLFGITLPALKITGGILIFLVGYHMLQGSNSKMHTAKESEDTDVSISPLAVPLLAGPGTIATAMNYSASGGWIEIIITVVVFAVLCIITYICFIFSSKIVSTFGEHGLSLVTRLMGLILAVIGVQMLIIGINSAFKFLS</sequence>
<keyword evidence="3" id="KW-1003">Cell membrane</keyword>